<proteinExistence type="predicted"/>
<keyword evidence="7" id="KW-1185">Reference proteome</keyword>
<organism evidence="6 7">
    <name type="scientific">Rhizopogon vinicolor AM-OR11-026</name>
    <dbReference type="NCBI Taxonomy" id="1314800"/>
    <lineage>
        <taxon>Eukaryota</taxon>
        <taxon>Fungi</taxon>
        <taxon>Dikarya</taxon>
        <taxon>Basidiomycota</taxon>
        <taxon>Agaricomycotina</taxon>
        <taxon>Agaricomycetes</taxon>
        <taxon>Agaricomycetidae</taxon>
        <taxon>Boletales</taxon>
        <taxon>Suillineae</taxon>
        <taxon>Rhizopogonaceae</taxon>
        <taxon>Rhizopogon</taxon>
    </lineage>
</organism>
<feature type="transmembrane region" description="Helical" evidence="4">
    <location>
        <begin position="106"/>
        <end position="128"/>
    </location>
</feature>
<dbReference type="SUPFAM" id="SSF90123">
    <property type="entry name" value="ABC transporter transmembrane region"/>
    <property type="match status" value="1"/>
</dbReference>
<accession>A0A1B7MJG2</accession>
<dbReference type="STRING" id="1314800.A0A1B7MJG2"/>
<protein>
    <recommendedName>
        <fullName evidence="5">ABC transmembrane type-1 domain-containing protein</fullName>
    </recommendedName>
</protein>
<gene>
    <name evidence="6" type="ORF">K503DRAFT_804984</name>
</gene>
<keyword evidence="3 4" id="KW-0472">Membrane</keyword>
<keyword evidence="2 4" id="KW-1133">Transmembrane helix</keyword>
<evidence type="ECO:0000313" key="6">
    <source>
        <dbReference type="EMBL" id="OAX32732.1"/>
    </source>
</evidence>
<keyword evidence="1 4" id="KW-0812">Transmembrane</keyword>
<reference evidence="6 7" key="1">
    <citation type="submission" date="2016-06" db="EMBL/GenBank/DDBJ databases">
        <title>Comparative genomics of the ectomycorrhizal sister species Rhizopogon vinicolor and Rhizopogon vesiculosus (Basidiomycota: Boletales) reveals a divergence of the mating type B locus.</title>
        <authorList>
            <consortium name="DOE Joint Genome Institute"/>
            <person name="Mujic A.B."/>
            <person name="Kuo A."/>
            <person name="Tritt A."/>
            <person name="Lipzen A."/>
            <person name="Chen C."/>
            <person name="Johnson J."/>
            <person name="Sharma A."/>
            <person name="Barry K."/>
            <person name="Grigoriev I.V."/>
            <person name="Spatafora J.W."/>
        </authorList>
    </citation>
    <scope>NUCLEOTIDE SEQUENCE [LARGE SCALE GENOMIC DNA]</scope>
    <source>
        <strain evidence="6 7">AM-OR11-026</strain>
    </source>
</reference>
<evidence type="ECO:0000256" key="4">
    <source>
        <dbReference type="SAM" id="Phobius"/>
    </source>
</evidence>
<dbReference type="OrthoDB" id="2688406at2759"/>
<dbReference type="PROSITE" id="PS50929">
    <property type="entry name" value="ABC_TM1F"/>
    <property type="match status" value="1"/>
</dbReference>
<dbReference type="InParanoid" id="A0A1B7MJG2"/>
<evidence type="ECO:0000256" key="3">
    <source>
        <dbReference type="ARBA" id="ARBA00023136"/>
    </source>
</evidence>
<dbReference type="EMBL" id="KV448930">
    <property type="protein sequence ID" value="OAX32732.1"/>
    <property type="molecule type" value="Genomic_DNA"/>
</dbReference>
<sequence length="159" mass="17508">MGLQMNLVAKCEVRNRGAREEVIRVYYESILNVRGLHAMPLEPILQAQFDKLSLHCLSTRVRAAFIEGRSCAVAGALIYLAKALHFYIGAVLVAKGAYTYLQMYQVLNLVVFTVSIGSQLMAITQIIAESILAAHDRSQPVNLGTMGSSESQGIFHPRI</sequence>
<dbReference type="GO" id="GO:0005524">
    <property type="term" value="F:ATP binding"/>
    <property type="evidence" value="ECO:0007669"/>
    <property type="project" value="InterPro"/>
</dbReference>
<evidence type="ECO:0000313" key="7">
    <source>
        <dbReference type="Proteomes" id="UP000092154"/>
    </source>
</evidence>
<dbReference type="GO" id="GO:0140359">
    <property type="term" value="F:ABC-type transporter activity"/>
    <property type="evidence" value="ECO:0007669"/>
    <property type="project" value="InterPro"/>
</dbReference>
<dbReference type="InterPro" id="IPR011527">
    <property type="entry name" value="ABC1_TM_dom"/>
</dbReference>
<name>A0A1B7MJG2_9AGAM</name>
<evidence type="ECO:0000256" key="1">
    <source>
        <dbReference type="ARBA" id="ARBA00022692"/>
    </source>
</evidence>
<dbReference type="GO" id="GO:0016020">
    <property type="term" value="C:membrane"/>
    <property type="evidence" value="ECO:0007669"/>
    <property type="project" value="InterPro"/>
</dbReference>
<evidence type="ECO:0000256" key="2">
    <source>
        <dbReference type="ARBA" id="ARBA00022989"/>
    </source>
</evidence>
<dbReference type="Gene3D" id="1.20.1560.10">
    <property type="entry name" value="ABC transporter type 1, transmembrane domain"/>
    <property type="match status" value="1"/>
</dbReference>
<evidence type="ECO:0000259" key="5">
    <source>
        <dbReference type="PROSITE" id="PS50929"/>
    </source>
</evidence>
<feature type="transmembrane region" description="Helical" evidence="4">
    <location>
        <begin position="70"/>
        <end position="94"/>
    </location>
</feature>
<dbReference type="Pfam" id="PF00664">
    <property type="entry name" value="ABC_membrane"/>
    <property type="match status" value="1"/>
</dbReference>
<dbReference type="AlphaFoldDB" id="A0A1B7MJG2"/>
<feature type="domain" description="ABC transmembrane type-1" evidence="5">
    <location>
        <begin position="1"/>
        <end position="112"/>
    </location>
</feature>
<dbReference type="Proteomes" id="UP000092154">
    <property type="component" value="Unassembled WGS sequence"/>
</dbReference>
<dbReference type="InterPro" id="IPR036640">
    <property type="entry name" value="ABC1_TM_sf"/>
</dbReference>